<keyword evidence="8" id="KW-1185">Reference proteome</keyword>
<reference evidence="8" key="1">
    <citation type="submission" date="2016-08" db="EMBL/GenBank/DDBJ databases">
        <authorList>
            <person name="Varghese N."/>
            <person name="Submissions Spin"/>
        </authorList>
    </citation>
    <scope>NUCLEOTIDE SEQUENCE [LARGE SCALE GENOMIC DNA]</scope>
    <source>
        <strain evidence="8">R-53094</strain>
    </source>
</reference>
<name>A0A1C3YSS2_9LACO</name>
<evidence type="ECO:0000256" key="3">
    <source>
        <dbReference type="ARBA" id="ARBA00023125"/>
    </source>
</evidence>
<gene>
    <name evidence="7" type="ORF">GA0061074_101109</name>
</gene>
<keyword evidence="4" id="KW-0804">Transcription</keyword>
<dbReference type="OrthoDB" id="494991at2"/>
<dbReference type="AlphaFoldDB" id="A0A1C3YSS2"/>
<dbReference type="Proteomes" id="UP000199268">
    <property type="component" value="Unassembled WGS sequence"/>
</dbReference>
<dbReference type="SUPFAM" id="SSF48498">
    <property type="entry name" value="Tetracyclin repressor-like, C-terminal domain"/>
    <property type="match status" value="1"/>
</dbReference>
<dbReference type="InterPro" id="IPR004111">
    <property type="entry name" value="Repressor_TetR_C"/>
</dbReference>
<proteinExistence type="predicted"/>
<dbReference type="GO" id="GO:0003677">
    <property type="term" value="F:DNA binding"/>
    <property type="evidence" value="ECO:0007669"/>
    <property type="project" value="UniProtKB-UniRule"/>
</dbReference>
<dbReference type="RefSeq" id="WP_092461156.1">
    <property type="nucleotide sequence ID" value="NZ_BJEE01000002.1"/>
</dbReference>
<dbReference type="GO" id="GO:0046677">
    <property type="term" value="P:response to antibiotic"/>
    <property type="evidence" value="ECO:0007669"/>
    <property type="project" value="InterPro"/>
</dbReference>
<dbReference type="InterPro" id="IPR003012">
    <property type="entry name" value="Tet_transcr_reg_TetR"/>
</dbReference>
<dbReference type="SUPFAM" id="SSF46689">
    <property type="entry name" value="Homeodomain-like"/>
    <property type="match status" value="1"/>
</dbReference>
<keyword evidence="3 5" id="KW-0238">DNA-binding</keyword>
<evidence type="ECO:0000256" key="5">
    <source>
        <dbReference type="PROSITE-ProRule" id="PRU00335"/>
    </source>
</evidence>
<dbReference type="PRINTS" id="PR00400">
    <property type="entry name" value="TETREPRESSOR"/>
</dbReference>
<evidence type="ECO:0000256" key="2">
    <source>
        <dbReference type="ARBA" id="ARBA00023015"/>
    </source>
</evidence>
<feature type="domain" description="HTH tetR-type" evidence="6">
    <location>
        <begin position="10"/>
        <end position="70"/>
    </location>
</feature>
<dbReference type="Gene3D" id="1.10.357.10">
    <property type="entry name" value="Tetracycline Repressor, domain 2"/>
    <property type="match status" value="1"/>
</dbReference>
<protein>
    <submittedName>
        <fullName evidence="7">Transcriptional regulator, TetR family</fullName>
    </submittedName>
</protein>
<dbReference type="GO" id="GO:0045892">
    <property type="term" value="P:negative regulation of DNA-templated transcription"/>
    <property type="evidence" value="ECO:0007669"/>
    <property type="project" value="InterPro"/>
</dbReference>
<evidence type="ECO:0000259" key="6">
    <source>
        <dbReference type="PROSITE" id="PS50977"/>
    </source>
</evidence>
<dbReference type="InterPro" id="IPR001647">
    <property type="entry name" value="HTH_TetR"/>
</dbReference>
<evidence type="ECO:0000256" key="4">
    <source>
        <dbReference type="ARBA" id="ARBA00023163"/>
    </source>
</evidence>
<evidence type="ECO:0000313" key="8">
    <source>
        <dbReference type="Proteomes" id="UP000199268"/>
    </source>
</evidence>
<dbReference type="EMBL" id="FMAO01000001">
    <property type="protein sequence ID" value="SCB73146.1"/>
    <property type="molecule type" value="Genomic_DNA"/>
</dbReference>
<keyword evidence="2" id="KW-0805">Transcription regulation</keyword>
<feature type="DNA-binding region" description="H-T-H motif" evidence="5">
    <location>
        <begin position="33"/>
        <end position="52"/>
    </location>
</feature>
<dbReference type="PROSITE" id="PS50977">
    <property type="entry name" value="HTH_TETR_2"/>
    <property type="match status" value="1"/>
</dbReference>
<organism evidence="7 8">
    <name type="scientific">Weissella bombi</name>
    <dbReference type="NCBI Taxonomy" id="1505725"/>
    <lineage>
        <taxon>Bacteria</taxon>
        <taxon>Bacillati</taxon>
        <taxon>Bacillota</taxon>
        <taxon>Bacilli</taxon>
        <taxon>Lactobacillales</taxon>
        <taxon>Lactobacillaceae</taxon>
        <taxon>Weissella</taxon>
    </lineage>
</organism>
<accession>A0A1C3YSS2</accession>
<evidence type="ECO:0000256" key="1">
    <source>
        <dbReference type="ARBA" id="ARBA00022491"/>
    </source>
</evidence>
<dbReference type="Pfam" id="PF00440">
    <property type="entry name" value="TetR_N"/>
    <property type="match status" value="1"/>
</dbReference>
<dbReference type="STRING" id="1505725.GA0061074_101109"/>
<sequence>MKPQKPTKDTLNKNYILNTALDLIDKDTLSKFNMRKLGKEMGVSQMAVYRYFDSQGALFDDLVELIWKKALLIKTNSPKNTWQEQLMNSMAQLRQALLKHPNVLPLISTHPLVTQTQFALIEDILNGLKTKGLEIQPTTVFLINSLTAYTLGFVWTEAIEPKNGGKPDLQVLENIQKKSDILNLLLSPLQDKKFTSDEQFQLGIKALINGWK</sequence>
<dbReference type="Pfam" id="PF02909">
    <property type="entry name" value="TetR_C_1"/>
    <property type="match status" value="1"/>
</dbReference>
<evidence type="ECO:0000313" key="7">
    <source>
        <dbReference type="EMBL" id="SCB73146.1"/>
    </source>
</evidence>
<dbReference type="InterPro" id="IPR036271">
    <property type="entry name" value="Tet_transcr_reg_TetR-rel_C_sf"/>
</dbReference>
<dbReference type="InterPro" id="IPR009057">
    <property type="entry name" value="Homeodomain-like_sf"/>
</dbReference>
<keyword evidence="1" id="KW-0678">Repressor</keyword>